<comment type="subcellular location">
    <subcellularLocation>
        <location evidence="1">Cell membrane</location>
        <topology evidence="1">Multi-pass membrane protein</topology>
    </subcellularLocation>
</comment>
<dbReference type="InterPro" id="IPR000522">
    <property type="entry name" value="ABC_transptr_permease_BtuC"/>
</dbReference>
<accession>A0A521EPH9</accession>
<comment type="similarity">
    <text evidence="2">Belongs to the binding-protein-dependent transport system permease family. FecCD subfamily.</text>
</comment>
<dbReference type="SUPFAM" id="SSF81345">
    <property type="entry name" value="ABC transporter involved in vitamin B12 uptake, BtuC"/>
    <property type="match status" value="1"/>
</dbReference>
<evidence type="ECO:0000256" key="1">
    <source>
        <dbReference type="ARBA" id="ARBA00004651"/>
    </source>
</evidence>
<dbReference type="Pfam" id="PF01032">
    <property type="entry name" value="FecCD"/>
    <property type="match status" value="1"/>
</dbReference>
<feature type="transmembrane region" description="Helical" evidence="8">
    <location>
        <begin position="138"/>
        <end position="159"/>
    </location>
</feature>
<organism evidence="9 10">
    <name type="scientific">Melghirimyces algeriensis</name>
    <dbReference type="NCBI Taxonomy" id="910412"/>
    <lineage>
        <taxon>Bacteria</taxon>
        <taxon>Bacillati</taxon>
        <taxon>Bacillota</taxon>
        <taxon>Bacilli</taxon>
        <taxon>Bacillales</taxon>
        <taxon>Thermoactinomycetaceae</taxon>
        <taxon>Melghirimyces</taxon>
    </lineage>
</organism>
<feature type="transmembrane region" description="Helical" evidence="8">
    <location>
        <begin position="295"/>
        <end position="314"/>
    </location>
</feature>
<evidence type="ECO:0000256" key="8">
    <source>
        <dbReference type="SAM" id="Phobius"/>
    </source>
</evidence>
<dbReference type="FunFam" id="1.10.3470.10:FF:000001">
    <property type="entry name" value="Vitamin B12 ABC transporter permease BtuC"/>
    <property type="match status" value="1"/>
</dbReference>
<sequence length="351" mass="37732">MKKYISFRLGKDTLSFLIDKKSAVVTLILLLLTFFVFIISTGVGEVFIGPVDSLQTILGFGDPMHELLIQSFRLPRIIIALLVGAALAVAGAILQNLVRNPLASPDVIGITGGASVAVILFLTLFSDSNHSLTVSLKWLPVAAFIGAMVTTFAIYFLAWQKGASSFRLVLIGIGISMLTQSLTTLFMIKAPIYQAAQANVWITGSIYDADWKQVHILVPTVMILLMITMIMVRNINLQEFGDQIATGMGSRVEINRFALLLLSAAFIASAVSFSGVIGFVGLMAPHMARRLVGSAFGAVLPISALLGGLLVMLADLTGRTLFLPLEVPAGVFTASIGAPYFIYLLYKSRNS</sequence>
<feature type="transmembrane region" description="Helical" evidence="8">
    <location>
        <begin position="321"/>
        <end position="346"/>
    </location>
</feature>
<evidence type="ECO:0000256" key="2">
    <source>
        <dbReference type="ARBA" id="ARBA00007935"/>
    </source>
</evidence>
<feature type="transmembrane region" description="Helical" evidence="8">
    <location>
        <begin position="21"/>
        <end position="43"/>
    </location>
</feature>
<dbReference type="RefSeq" id="WP_142506335.1">
    <property type="nucleotide sequence ID" value="NZ_FXTI01000010.1"/>
</dbReference>
<proteinExistence type="inferred from homology"/>
<keyword evidence="3" id="KW-0813">Transport</keyword>
<dbReference type="CDD" id="cd06550">
    <property type="entry name" value="TM_ABC_iron-siderophores_like"/>
    <property type="match status" value="1"/>
</dbReference>
<evidence type="ECO:0000256" key="3">
    <source>
        <dbReference type="ARBA" id="ARBA00022448"/>
    </source>
</evidence>
<feature type="transmembrane region" description="Helical" evidence="8">
    <location>
        <begin position="106"/>
        <end position="126"/>
    </location>
</feature>
<dbReference type="Proteomes" id="UP000315636">
    <property type="component" value="Unassembled WGS sequence"/>
</dbReference>
<gene>
    <name evidence="9" type="ORF">SAMN06264849_11051</name>
</gene>
<keyword evidence="7 8" id="KW-0472">Membrane</keyword>
<keyword evidence="6 8" id="KW-1133">Transmembrane helix</keyword>
<dbReference type="AlphaFoldDB" id="A0A521EPH9"/>
<name>A0A521EPH9_9BACL</name>
<dbReference type="Gene3D" id="1.10.3470.10">
    <property type="entry name" value="ABC transporter involved in vitamin B12 uptake, BtuC"/>
    <property type="match status" value="1"/>
</dbReference>
<dbReference type="PANTHER" id="PTHR30472">
    <property type="entry name" value="FERRIC ENTEROBACTIN TRANSPORT SYSTEM PERMEASE PROTEIN"/>
    <property type="match status" value="1"/>
</dbReference>
<protein>
    <submittedName>
        <fullName evidence="9">Iron complex transport system permease protein</fullName>
    </submittedName>
</protein>
<evidence type="ECO:0000256" key="7">
    <source>
        <dbReference type="ARBA" id="ARBA00023136"/>
    </source>
</evidence>
<dbReference type="OrthoDB" id="9811721at2"/>
<dbReference type="EMBL" id="FXTI01000010">
    <property type="protein sequence ID" value="SMO85825.1"/>
    <property type="molecule type" value="Genomic_DNA"/>
</dbReference>
<feature type="transmembrane region" description="Helical" evidence="8">
    <location>
        <begin position="216"/>
        <end position="236"/>
    </location>
</feature>
<dbReference type="GO" id="GO:0022857">
    <property type="term" value="F:transmembrane transporter activity"/>
    <property type="evidence" value="ECO:0007669"/>
    <property type="project" value="InterPro"/>
</dbReference>
<evidence type="ECO:0000313" key="10">
    <source>
        <dbReference type="Proteomes" id="UP000315636"/>
    </source>
</evidence>
<keyword evidence="5 8" id="KW-0812">Transmembrane</keyword>
<dbReference type="GO" id="GO:0033214">
    <property type="term" value="P:siderophore-iron import into cell"/>
    <property type="evidence" value="ECO:0007669"/>
    <property type="project" value="TreeGrafter"/>
</dbReference>
<dbReference type="GO" id="GO:0005886">
    <property type="term" value="C:plasma membrane"/>
    <property type="evidence" value="ECO:0007669"/>
    <property type="project" value="UniProtKB-SubCell"/>
</dbReference>
<reference evidence="9 10" key="1">
    <citation type="submission" date="2017-05" db="EMBL/GenBank/DDBJ databases">
        <authorList>
            <person name="Varghese N."/>
            <person name="Submissions S."/>
        </authorList>
    </citation>
    <scope>NUCLEOTIDE SEQUENCE [LARGE SCALE GENOMIC DNA]</scope>
    <source>
        <strain evidence="9 10">DSM 45474</strain>
    </source>
</reference>
<evidence type="ECO:0000313" key="9">
    <source>
        <dbReference type="EMBL" id="SMO85825.1"/>
    </source>
</evidence>
<dbReference type="InterPro" id="IPR037294">
    <property type="entry name" value="ABC_BtuC-like"/>
</dbReference>
<evidence type="ECO:0000256" key="5">
    <source>
        <dbReference type="ARBA" id="ARBA00022692"/>
    </source>
</evidence>
<keyword evidence="4" id="KW-1003">Cell membrane</keyword>
<evidence type="ECO:0000256" key="6">
    <source>
        <dbReference type="ARBA" id="ARBA00022989"/>
    </source>
</evidence>
<feature type="transmembrane region" description="Helical" evidence="8">
    <location>
        <begin position="257"/>
        <end position="283"/>
    </location>
</feature>
<keyword evidence="10" id="KW-1185">Reference proteome</keyword>
<evidence type="ECO:0000256" key="4">
    <source>
        <dbReference type="ARBA" id="ARBA00022475"/>
    </source>
</evidence>
<dbReference type="PANTHER" id="PTHR30472:SF24">
    <property type="entry name" value="FERRIC ENTEROBACTIN TRANSPORT SYSTEM PERMEASE PROTEIN FEPG"/>
    <property type="match status" value="1"/>
</dbReference>
<feature type="transmembrane region" description="Helical" evidence="8">
    <location>
        <begin position="166"/>
        <end position="188"/>
    </location>
</feature>
<feature type="transmembrane region" description="Helical" evidence="8">
    <location>
        <begin position="74"/>
        <end position="94"/>
    </location>
</feature>